<keyword evidence="1" id="KW-0732">Signal</keyword>
<dbReference type="PANTHER" id="PTHR21506">
    <property type="entry name" value="COMPONENT OF OLIGOMERIC GOLGI COMPLEX 6"/>
    <property type="match status" value="1"/>
</dbReference>
<dbReference type="InterPro" id="IPR017451">
    <property type="entry name" value="F-box-assoc_interact_dom"/>
</dbReference>
<dbReference type="Pfam" id="PF20653">
    <property type="entry name" value="COG6_C"/>
    <property type="match status" value="1"/>
</dbReference>
<evidence type="ECO:0000313" key="4">
    <source>
        <dbReference type="EMBL" id="ONK55154.1"/>
    </source>
</evidence>
<organism evidence="4 5">
    <name type="scientific">Asparagus officinalis</name>
    <name type="common">Garden asparagus</name>
    <dbReference type="NCBI Taxonomy" id="4686"/>
    <lineage>
        <taxon>Eukaryota</taxon>
        <taxon>Viridiplantae</taxon>
        <taxon>Streptophyta</taxon>
        <taxon>Embryophyta</taxon>
        <taxon>Tracheophyta</taxon>
        <taxon>Spermatophyta</taxon>
        <taxon>Magnoliopsida</taxon>
        <taxon>Liliopsida</taxon>
        <taxon>Asparagales</taxon>
        <taxon>Asparagaceae</taxon>
        <taxon>Asparagoideae</taxon>
        <taxon>Asparagus</taxon>
    </lineage>
</organism>
<reference evidence="5" key="1">
    <citation type="journal article" date="2017" name="Nat. Commun.">
        <title>The asparagus genome sheds light on the origin and evolution of a young Y chromosome.</title>
        <authorList>
            <person name="Harkess A."/>
            <person name="Zhou J."/>
            <person name="Xu C."/>
            <person name="Bowers J.E."/>
            <person name="Van der Hulst R."/>
            <person name="Ayyampalayam S."/>
            <person name="Mercati F."/>
            <person name="Riccardi P."/>
            <person name="McKain M.R."/>
            <person name="Kakrana A."/>
            <person name="Tang H."/>
            <person name="Ray J."/>
            <person name="Groenendijk J."/>
            <person name="Arikit S."/>
            <person name="Mathioni S.M."/>
            <person name="Nakano M."/>
            <person name="Shan H."/>
            <person name="Telgmann-Rauber A."/>
            <person name="Kanno A."/>
            <person name="Yue Z."/>
            <person name="Chen H."/>
            <person name="Li W."/>
            <person name="Chen Y."/>
            <person name="Xu X."/>
            <person name="Zhang Y."/>
            <person name="Luo S."/>
            <person name="Chen H."/>
            <person name="Gao J."/>
            <person name="Mao Z."/>
            <person name="Pires J.C."/>
            <person name="Luo M."/>
            <person name="Kudrna D."/>
            <person name="Wing R.A."/>
            <person name="Meyers B.C."/>
            <person name="Yi K."/>
            <person name="Kong H."/>
            <person name="Lavrijsen P."/>
            <person name="Sunseri F."/>
            <person name="Falavigna A."/>
            <person name="Ye Y."/>
            <person name="Leebens-Mack J.H."/>
            <person name="Chen G."/>
        </authorList>
    </citation>
    <scope>NUCLEOTIDE SEQUENCE [LARGE SCALE GENOMIC DNA]</scope>
    <source>
        <strain evidence="5">cv. DH0086</strain>
    </source>
</reference>
<feature type="chain" id="PRO_5013023501" evidence="1">
    <location>
        <begin position="19"/>
        <end position="519"/>
    </location>
</feature>
<dbReference type="PANTHER" id="PTHR21506:SF0">
    <property type="entry name" value="CONSERVED OLIGOMERIC GOLGI COMPLEX SUBUNIT 6"/>
    <property type="match status" value="1"/>
</dbReference>
<feature type="domain" description="F-box associated beta-propeller type 3" evidence="2">
    <location>
        <begin position="271"/>
        <end position="468"/>
    </location>
</feature>
<dbReference type="InterPro" id="IPR048369">
    <property type="entry name" value="COG6_C"/>
</dbReference>
<feature type="signal peptide" evidence="1">
    <location>
        <begin position="1"/>
        <end position="18"/>
    </location>
</feature>
<accession>A0A1R3L6C1</accession>
<proteinExistence type="predicted"/>
<dbReference type="Pfam" id="PF08268">
    <property type="entry name" value="FBA_3"/>
    <property type="match status" value="1"/>
</dbReference>
<protein>
    <submittedName>
        <fullName evidence="4">Uncharacterized protein</fullName>
    </submittedName>
</protein>
<evidence type="ECO:0000259" key="3">
    <source>
        <dbReference type="Pfam" id="PF20653"/>
    </source>
</evidence>
<dbReference type="GO" id="GO:0006891">
    <property type="term" value="P:intra-Golgi vesicle-mediated transport"/>
    <property type="evidence" value="ECO:0007669"/>
    <property type="project" value="InterPro"/>
</dbReference>
<dbReference type="Gramene" id="ONK55154">
    <property type="protein sequence ID" value="ONK55154"/>
    <property type="gene ID" value="A4U43_UnF7060"/>
</dbReference>
<evidence type="ECO:0000256" key="1">
    <source>
        <dbReference type="SAM" id="SignalP"/>
    </source>
</evidence>
<dbReference type="EMBL" id="KV863728">
    <property type="protein sequence ID" value="ONK55154.1"/>
    <property type="molecule type" value="Genomic_DNA"/>
</dbReference>
<dbReference type="AlphaFoldDB" id="A0A1R3L6C1"/>
<dbReference type="Proteomes" id="UP000243459">
    <property type="component" value="Unassembled WGS sequence"/>
</dbReference>
<keyword evidence="5" id="KW-1185">Reference proteome</keyword>
<sequence length="519" mass="58259">MLGWLHQALASERVLVLALLSSDAVTDTRPTASRFSKSSESDSLKSEPDITFVLDRIFEGACQPFKVRVEQVLQSQPSLIVSFKLSNTLEFYSYTISDSLGRETALCNNLGFVNRIGFLTADIDVKKNGVGNVVDDDGDKGKKMKGEIFFGENACSSDNNNKVLPCMDRLREELSCALLQEMFEVCGGQMWETMSKVQATEQRAHAGTRPVNTNSMVSLLLALASSWSVFGCHMPSNVCLKALVGRWPFHQLVSDSSKFYTLNLRRLVFSCGLDLVCMYDPDDFYIRNPATREQITLPRKSSGFPGHGGHAVAFAYLPSTGEYKVLRVFGVSPFLSLQHPIRRSEVFTLGSGRWREKEGPSFWVHDDNSAVVDEAVHFLPGIFTWRLAVGDLHHDDDEAIARFDLKKEKWSKLPLPGIRHFSRDSRDEAWDFRLTRLGGSLCMECSGRSRVDLWLLEEGRNSCASWVKAYSIDRCCYPHQLEERCWRGPTASCRSTTQRKNELKRRSLVGRATSGSAST</sequence>
<gene>
    <name evidence="4" type="ORF">A4U43_UnF7060</name>
</gene>
<dbReference type="InterPro" id="IPR013187">
    <property type="entry name" value="F-box-assoc_dom_typ3"/>
</dbReference>
<feature type="domain" description="Conserved Oligomeric Golgi complex subunit 6 C-terminal" evidence="3">
    <location>
        <begin position="1"/>
        <end position="111"/>
    </location>
</feature>
<dbReference type="NCBIfam" id="TIGR01640">
    <property type="entry name" value="F_box_assoc_1"/>
    <property type="match status" value="1"/>
</dbReference>
<dbReference type="InterPro" id="IPR010490">
    <property type="entry name" value="COG6"/>
</dbReference>
<dbReference type="GO" id="GO:0017119">
    <property type="term" value="C:Golgi transport complex"/>
    <property type="evidence" value="ECO:0007669"/>
    <property type="project" value="InterPro"/>
</dbReference>
<evidence type="ECO:0000313" key="5">
    <source>
        <dbReference type="Proteomes" id="UP000243459"/>
    </source>
</evidence>
<name>A0A1R3L6C1_ASPOF</name>
<evidence type="ECO:0000259" key="2">
    <source>
        <dbReference type="Pfam" id="PF08268"/>
    </source>
</evidence>